<dbReference type="AlphaFoldDB" id="A0A7U6QZB3"/>
<dbReference type="EMBL" id="AP019829">
    <property type="protein sequence ID" value="BBM43807.1"/>
    <property type="molecule type" value="Genomic_DNA"/>
</dbReference>
<reference evidence="2 3" key="1">
    <citation type="submission" date="2019-07" db="EMBL/GenBank/DDBJ databases">
        <title>Complete Genome Sequence of Leptotrichia wadei Strain JCM16777.</title>
        <authorList>
            <person name="Watanabe S."/>
            <person name="Cui L."/>
        </authorList>
    </citation>
    <scope>NUCLEOTIDE SEQUENCE [LARGE SCALE GENOMIC DNA]</scope>
    <source>
        <strain evidence="2 3">JCM16777</strain>
    </source>
</reference>
<name>A0A7U6QZB3_9FUSO</name>
<evidence type="ECO:0000313" key="2">
    <source>
        <dbReference type="EMBL" id="BBM43807.1"/>
    </source>
</evidence>
<evidence type="ECO:0000256" key="1">
    <source>
        <dbReference type="SAM" id="MobiDB-lite"/>
    </source>
</evidence>
<proteinExistence type="predicted"/>
<evidence type="ECO:0000313" key="3">
    <source>
        <dbReference type="Proteomes" id="UP000321943"/>
    </source>
</evidence>
<dbReference type="KEGG" id="lwd:JCM16777_2080"/>
<feature type="region of interest" description="Disordered" evidence="1">
    <location>
        <begin position="22"/>
        <end position="44"/>
    </location>
</feature>
<protein>
    <submittedName>
        <fullName evidence="2">Uncharacterized protein</fullName>
    </submittedName>
</protein>
<feature type="compositionally biased region" description="Polar residues" evidence="1">
    <location>
        <begin position="32"/>
        <end position="44"/>
    </location>
</feature>
<accession>A0A7U6QZB3</accession>
<dbReference type="Proteomes" id="UP000321943">
    <property type="component" value="Chromosome"/>
</dbReference>
<gene>
    <name evidence="2" type="ORF">JCM16777_2080</name>
</gene>
<sequence length="44" mass="4602">MGAVVTWQCSACGNIIHSSLRPSGKAGGRCPDTSSGNHMWQQQG</sequence>
<dbReference type="GeneID" id="84805538"/>
<organism evidence="2 3">
    <name type="scientific">Leptotrichia wadei</name>
    <dbReference type="NCBI Taxonomy" id="157687"/>
    <lineage>
        <taxon>Bacteria</taxon>
        <taxon>Fusobacteriati</taxon>
        <taxon>Fusobacteriota</taxon>
        <taxon>Fusobacteriia</taxon>
        <taxon>Fusobacteriales</taxon>
        <taxon>Leptotrichiaceae</taxon>
        <taxon>Leptotrichia</taxon>
    </lineage>
</organism>
<dbReference type="RefSeq" id="WP_018498433.1">
    <property type="nucleotide sequence ID" value="NZ_AP019829.2"/>
</dbReference>